<dbReference type="RefSeq" id="XP_043032757.1">
    <property type="nucleotide sequence ID" value="XM_043182358.1"/>
</dbReference>
<organism evidence="1 2">
    <name type="scientific">Guyanagaster necrorhizus</name>
    <dbReference type="NCBI Taxonomy" id="856835"/>
    <lineage>
        <taxon>Eukaryota</taxon>
        <taxon>Fungi</taxon>
        <taxon>Dikarya</taxon>
        <taxon>Basidiomycota</taxon>
        <taxon>Agaricomycotina</taxon>
        <taxon>Agaricomycetes</taxon>
        <taxon>Agaricomycetidae</taxon>
        <taxon>Agaricales</taxon>
        <taxon>Marasmiineae</taxon>
        <taxon>Physalacriaceae</taxon>
        <taxon>Guyanagaster</taxon>
    </lineage>
</organism>
<keyword evidence="2" id="KW-1185">Reference proteome</keyword>
<reference evidence="1" key="1">
    <citation type="submission" date="2020-11" db="EMBL/GenBank/DDBJ databases">
        <title>Adaptations for nitrogen fixation in a non-lichenized fungal sporocarp promotes dispersal by wood-feeding termites.</title>
        <authorList>
            <consortium name="DOE Joint Genome Institute"/>
            <person name="Koch R.A."/>
            <person name="Yoon G."/>
            <person name="Arayal U."/>
            <person name="Lail K."/>
            <person name="Amirebrahimi M."/>
            <person name="Labutti K."/>
            <person name="Lipzen A."/>
            <person name="Riley R."/>
            <person name="Barry K."/>
            <person name="Henrissat B."/>
            <person name="Grigoriev I.V."/>
            <person name="Herr J.R."/>
            <person name="Aime M.C."/>
        </authorList>
    </citation>
    <scope>NUCLEOTIDE SEQUENCE</scope>
    <source>
        <strain evidence="1">MCA 3950</strain>
    </source>
</reference>
<sequence length="85" mass="9514">RKPARRGLPPHMHKERIIYGDGSCIHNGSENATAETEIWEDSENGIQESKRITGNPLGIQREELGGAILAMLRVPKNNELTYMTD</sequence>
<accession>A0A9P7VET7</accession>
<evidence type="ECO:0000313" key="1">
    <source>
        <dbReference type="EMBL" id="KAG7439253.1"/>
    </source>
</evidence>
<dbReference type="Gene3D" id="3.30.420.10">
    <property type="entry name" value="Ribonuclease H-like superfamily/Ribonuclease H"/>
    <property type="match status" value="1"/>
</dbReference>
<comment type="caution">
    <text evidence="1">The sequence shown here is derived from an EMBL/GenBank/DDBJ whole genome shotgun (WGS) entry which is preliminary data.</text>
</comment>
<dbReference type="GeneID" id="66104655"/>
<dbReference type="GO" id="GO:0003676">
    <property type="term" value="F:nucleic acid binding"/>
    <property type="evidence" value="ECO:0007669"/>
    <property type="project" value="InterPro"/>
</dbReference>
<dbReference type="AlphaFoldDB" id="A0A9P7VET7"/>
<dbReference type="Proteomes" id="UP000812287">
    <property type="component" value="Unassembled WGS sequence"/>
</dbReference>
<dbReference type="EMBL" id="MU250603">
    <property type="protein sequence ID" value="KAG7439253.1"/>
    <property type="molecule type" value="Genomic_DNA"/>
</dbReference>
<proteinExistence type="predicted"/>
<protein>
    <submittedName>
        <fullName evidence="1">Uncharacterized protein</fullName>
    </submittedName>
</protein>
<dbReference type="OrthoDB" id="3062525at2759"/>
<feature type="non-terminal residue" evidence="1">
    <location>
        <position position="85"/>
    </location>
</feature>
<dbReference type="InterPro" id="IPR036397">
    <property type="entry name" value="RNaseH_sf"/>
</dbReference>
<feature type="non-terminal residue" evidence="1">
    <location>
        <position position="1"/>
    </location>
</feature>
<name>A0A9P7VET7_9AGAR</name>
<evidence type="ECO:0000313" key="2">
    <source>
        <dbReference type="Proteomes" id="UP000812287"/>
    </source>
</evidence>
<gene>
    <name evidence="1" type="ORF">BT62DRAFT_821286</name>
</gene>